<evidence type="ECO:0000256" key="5">
    <source>
        <dbReference type="ARBA" id="ARBA00023136"/>
    </source>
</evidence>
<dbReference type="Pfam" id="PF13515">
    <property type="entry name" value="FUSC_2"/>
    <property type="match status" value="1"/>
</dbReference>
<dbReference type="RefSeq" id="WP_275088227.1">
    <property type="nucleotide sequence ID" value="NZ_CP119078.1"/>
</dbReference>
<feature type="transmembrane region" description="Helical" evidence="7">
    <location>
        <begin position="135"/>
        <end position="152"/>
    </location>
</feature>
<comment type="similarity">
    <text evidence="6">Belongs to the YccS/YhfK family.</text>
</comment>
<feature type="domain" description="Integral membrane bound transporter" evidence="8">
    <location>
        <begin position="22"/>
        <end position="143"/>
    </location>
</feature>
<dbReference type="PANTHER" id="PTHR30509">
    <property type="entry name" value="P-HYDROXYBENZOIC ACID EFFLUX PUMP SUBUNIT-RELATED"/>
    <property type="match status" value="1"/>
</dbReference>
<evidence type="ECO:0000313" key="10">
    <source>
        <dbReference type="Proteomes" id="UP001222087"/>
    </source>
</evidence>
<evidence type="ECO:0000256" key="3">
    <source>
        <dbReference type="ARBA" id="ARBA00022692"/>
    </source>
</evidence>
<evidence type="ECO:0000256" key="7">
    <source>
        <dbReference type="SAM" id="Phobius"/>
    </source>
</evidence>
<feature type="transmembrane region" description="Helical" evidence="7">
    <location>
        <begin position="58"/>
        <end position="75"/>
    </location>
</feature>
<keyword evidence="10" id="KW-1185">Reference proteome</keyword>
<dbReference type="Proteomes" id="UP001222087">
    <property type="component" value="Chromosome"/>
</dbReference>
<evidence type="ECO:0000256" key="4">
    <source>
        <dbReference type="ARBA" id="ARBA00022989"/>
    </source>
</evidence>
<keyword evidence="2" id="KW-1003">Cell membrane</keyword>
<feature type="transmembrane region" description="Helical" evidence="7">
    <location>
        <begin position="103"/>
        <end position="123"/>
    </location>
</feature>
<accession>A0ABY8APP3</accession>
<evidence type="ECO:0000256" key="6">
    <source>
        <dbReference type="ARBA" id="ARBA00043993"/>
    </source>
</evidence>
<keyword evidence="4 7" id="KW-1133">Transmembrane helix</keyword>
<comment type="subcellular location">
    <subcellularLocation>
        <location evidence="1">Cell membrane</location>
        <topology evidence="1">Multi-pass membrane protein</topology>
    </subcellularLocation>
</comment>
<keyword evidence="5 7" id="KW-0472">Membrane</keyword>
<protein>
    <submittedName>
        <fullName evidence="9">FUSC family protein</fullName>
    </submittedName>
</protein>
<dbReference type="PANTHER" id="PTHR30509:SF9">
    <property type="entry name" value="MULTIDRUG RESISTANCE PROTEIN MDTO"/>
    <property type="match status" value="1"/>
</dbReference>
<name>A0ABY8APP3_9GAMM</name>
<keyword evidence="3 7" id="KW-0812">Transmembrane</keyword>
<evidence type="ECO:0000313" key="9">
    <source>
        <dbReference type="EMBL" id="WED42404.1"/>
    </source>
</evidence>
<reference evidence="9 10" key="1">
    <citation type="submission" date="2023-02" db="EMBL/GenBank/DDBJ databases">
        <title>Genome Sequence of L. cardiaca H63T.</title>
        <authorList>
            <person name="Lopez A.E."/>
            <person name="Cianciotto N.P."/>
        </authorList>
    </citation>
    <scope>NUCLEOTIDE SEQUENCE [LARGE SCALE GENOMIC DNA]</scope>
    <source>
        <strain evidence="9 10">H63</strain>
    </source>
</reference>
<evidence type="ECO:0000256" key="2">
    <source>
        <dbReference type="ARBA" id="ARBA00022475"/>
    </source>
</evidence>
<evidence type="ECO:0000256" key="1">
    <source>
        <dbReference type="ARBA" id="ARBA00004651"/>
    </source>
</evidence>
<organism evidence="9 10">
    <name type="scientific">Legionella cardiaca</name>
    <dbReference type="NCBI Taxonomy" id="1071983"/>
    <lineage>
        <taxon>Bacteria</taxon>
        <taxon>Pseudomonadati</taxon>
        <taxon>Pseudomonadota</taxon>
        <taxon>Gammaproteobacteria</taxon>
        <taxon>Legionellales</taxon>
        <taxon>Legionellaceae</taxon>
        <taxon>Legionella</taxon>
    </lineage>
</organism>
<gene>
    <name evidence="9" type="ORF">PXX05_10810</name>
</gene>
<evidence type="ECO:0000259" key="8">
    <source>
        <dbReference type="Pfam" id="PF13515"/>
    </source>
</evidence>
<dbReference type="InterPro" id="IPR049453">
    <property type="entry name" value="Memb_transporter_dom"/>
</dbReference>
<sequence>MPIRNTTRMAFQAAIAIAISEIISRYFNLEHGYWSTLTAMALIAQTWGESVKRSVERVTMTVLGGVCGTFLYFFVIPPNDFLIMGVLLVFIFFTVYLLTINNLLAVFTLTMFVVFFFALLGDWNLVLLKQRIEETALGALIAIGVGFFFLPVRTNIRELFINYLEKMNNSLTAIFTESHYNQLIIKENLYEEFQTIRKKAMAIRYEVFFHRLNRLDFNSLWTHALICTQYLANLIESYQWLSLHLRAEDKEIVVMAAQTTQHNIHMIINLLKGMQDVNMIPAQNLLDRLSEAIVTEPTRFAALEDEALGFYNLMYFFSRLNTRLQQIAALVHHAGS</sequence>
<proteinExistence type="inferred from homology"/>
<dbReference type="EMBL" id="CP119078">
    <property type="protein sequence ID" value="WED42404.1"/>
    <property type="molecule type" value="Genomic_DNA"/>
</dbReference>
<feature type="transmembrane region" description="Helical" evidence="7">
    <location>
        <begin position="81"/>
        <end position="98"/>
    </location>
</feature>